<reference evidence="1" key="1">
    <citation type="submission" date="2020-04" db="EMBL/GenBank/DDBJ databases">
        <authorList>
            <person name="Chiriac C."/>
            <person name="Salcher M."/>
            <person name="Ghai R."/>
            <person name="Kavagutti S V."/>
        </authorList>
    </citation>
    <scope>NUCLEOTIDE SEQUENCE</scope>
</reference>
<sequence>MKDLLDYNRFRMEALQAQICKLEHHISVLETYVFELADIECPDEYKTIVKQEIYNSKNEI</sequence>
<name>A0A6J5MW51_9CAUD</name>
<gene>
    <name evidence="1" type="ORF">UFOVP531_52</name>
</gene>
<accession>A0A6J5MW51</accession>
<organism evidence="1">
    <name type="scientific">uncultured Caudovirales phage</name>
    <dbReference type="NCBI Taxonomy" id="2100421"/>
    <lineage>
        <taxon>Viruses</taxon>
        <taxon>Duplodnaviria</taxon>
        <taxon>Heunggongvirae</taxon>
        <taxon>Uroviricota</taxon>
        <taxon>Caudoviricetes</taxon>
        <taxon>Peduoviridae</taxon>
        <taxon>Maltschvirus</taxon>
        <taxon>Maltschvirus maltsch</taxon>
    </lineage>
</organism>
<dbReference type="EMBL" id="LR796512">
    <property type="protein sequence ID" value="CAB4149160.1"/>
    <property type="molecule type" value="Genomic_DNA"/>
</dbReference>
<protein>
    <submittedName>
        <fullName evidence="1">Uncharacterized protein</fullName>
    </submittedName>
</protein>
<proteinExistence type="predicted"/>
<evidence type="ECO:0000313" key="1">
    <source>
        <dbReference type="EMBL" id="CAB4149160.1"/>
    </source>
</evidence>